<name>A0ABV7J6D2_9GAMM</name>
<dbReference type="PANTHER" id="PTHR45846:SF1">
    <property type="entry name" value="TRNA-DIHYDROURIDINE(47) SYNTHASE [NAD(P)(+)]-LIKE"/>
    <property type="match status" value="1"/>
</dbReference>
<dbReference type="InterPro" id="IPR001269">
    <property type="entry name" value="DUS_fam"/>
</dbReference>
<keyword evidence="9 12" id="KW-0560">Oxidoreductase</keyword>
<evidence type="ECO:0000256" key="6">
    <source>
        <dbReference type="ARBA" id="ARBA00022694"/>
    </source>
</evidence>
<evidence type="ECO:0000259" key="13">
    <source>
        <dbReference type="Pfam" id="PF01207"/>
    </source>
</evidence>
<keyword evidence="7" id="KW-0521">NADP</keyword>
<comment type="function">
    <text evidence="2 12">Catalyzes the synthesis of 5,6-dihydrouridine (D), a modified base found in the D-loop of most tRNAs, via the reduction of the C5-C6 double bond in target uridines.</text>
</comment>
<dbReference type="PANTHER" id="PTHR45846">
    <property type="entry name" value="TRNA-DIHYDROURIDINE(47) SYNTHASE [NAD(P)(+)]-LIKE"/>
    <property type="match status" value="1"/>
</dbReference>
<evidence type="ECO:0000256" key="11">
    <source>
        <dbReference type="ARBA" id="ARBA00048802"/>
    </source>
</evidence>
<comment type="catalytic activity">
    <reaction evidence="11">
        <text>a 5,6-dihydrouridine in tRNA + NAD(+) = a uridine in tRNA + NADH + H(+)</text>
        <dbReference type="Rhea" id="RHEA:54452"/>
        <dbReference type="Rhea" id="RHEA-COMP:13339"/>
        <dbReference type="Rhea" id="RHEA-COMP:13887"/>
        <dbReference type="ChEBI" id="CHEBI:15378"/>
        <dbReference type="ChEBI" id="CHEBI:57540"/>
        <dbReference type="ChEBI" id="CHEBI:57945"/>
        <dbReference type="ChEBI" id="CHEBI:65315"/>
        <dbReference type="ChEBI" id="CHEBI:74443"/>
    </reaction>
</comment>
<keyword evidence="3" id="KW-0820">tRNA-binding</keyword>
<dbReference type="NCBIfam" id="TIGR00737">
    <property type="entry name" value="nifR3_yhdG"/>
    <property type="match status" value="1"/>
</dbReference>
<dbReference type="InterPro" id="IPR018517">
    <property type="entry name" value="tRNA_hU_synthase_CS"/>
</dbReference>
<dbReference type="GO" id="GO:0016491">
    <property type="term" value="F:oxidoreductase activity"/>
    <property type="evidence" value="ECO:0007669"/>
    <property type="project" value="UniProtKB-KW"/>
</dbReference>
<dbReference type="PROSITE" id="PS01136">
    <property type="entry name" value="UPF0034"/>
    <property type="match status" value="1"/>
</dbReference>
<dbReference type="EC" id="1.3.1.-" evidence="12"/>
<dbReference type="RefSeq" id="WP_077411523.1">
    <property type="nucleotide sequence ID" value="NZ_JBHRTS010000003.1"/>
</dbReference>
<evidence type="ECO:0000256" key="1">
    <source>
        <dbReference type="ARBA" id="ARBA00001917"/>
    </source>
</evidence>
<evidence type="ECO:0000313" key="14">
    <source>
        <dbReference type="EMBL" id="MFC3193669.1"/>
    </source>
</evidence>
<dbReference type="Pfam" id="PF01207">
    <property type="entry name" value="Dus"/>
    <property type="match status" value="1"/>
</dbReference>
<evidence type="ECO:0000256" key="8">
    <source>
        <dbReference type="ARBA" id="ARBA00022884"/>
    </source>
</evidence>
<dbReference type="InterPro" id="IPR013785">
    <property type="entry name" value="Aldolase_TIM"/>
</dbReference>
<evidence type="ECO:0000256" key="4">
    <source>
        <dbReference type="ARBA" id="ARBA00022630"/>
    </source>
</evidence>
<proteinExistence type="inferred from homology"/>
<keyword evidence="15" id="KW-1185">Reference proteome</keyword>
<evidence type="ECO:0000256" key="5">
    <source>
        <dbReference type="ARBA" id="ARBA00022643"/>
    </source>
</evidence>
<feature type="domain" description="DUS-like FMN-binding" evidence="13">
    <location>
        <begin position="16"/>
        <end position="323"/>
    </location>
</feature>
<dbReference type="Gene3D" id="3.20.20.70">
    <property type="entry name" value="Aldolase class I"/>
    <property type="match status" value="1"/>
</dbReference>
<keyword evidence="5 12" id="KW-0288">FMN</keyword>
<dbReference type="SUPFAM" id="SSF51395">
    <property type="entry name" value="FMN-linked oxidoreductases"/>
    <property type="match status" value="1"/>
</dbReference>
<keyword evidence="8" id="KW-0694">RNA-binding</keyword>
<dbReference type="InterPro" id="IPR004652">
    <property type="entry name" value="DusB-like"/>
</dbReference>
<keyword evidence="4 12" id="KW-0285">Flavoprotein</keyword>
<comment type="similarity">
    <text evidence="12">Belongs to the dus family.</text>
</comment>
<evidence type="ECO:0000256" key="10">
    <source>
        <dbReference type="ARBA" id="ARBA00048205"/>
    </source>
</evidence>
<keyword evidence="6 12" id="KW-0819">tRNA processing</keyword>
<accession>A0ABV7J6D2</accession>
<dbReference type="CDD" id="cd02801">
    <property type="entry name" value="DUS_like_FMN"/>
    <property type="match status" value="1"/>
</dbReference>
<evidence type="ECO:0000313" key="15">
    <source>
        <dbReference type="Proteomes" id="UP001595533"/>
    </source>
</evidence>
<dbReference type="Proteomes" id="UP001595533">
    <property type="component" value="Unassembled WGS sequence"/>
</dbReference>
<comment type="cofactor">
    <cofactor evidence="1 12">
        <name>FMN</name>
        <dbReference type="ChEBI" id="CHEBI:58210"/>
    </cofactor>
</comment>
<reference evidence="15" key="1">
    <citation type="journal article" date="2019" name="Int. J. Syst. Evol. Microbiol.">
        <title>The Global Catalogue of Microorganisms (GCM) 10K type strain sequencing project: providing services to taxonomists for standard genome sequencing and annotation.</title>
        <authorList>
            <consortium name="The Broad Institute Genomics Platform"/>
            <consortium name="The Broad Institute Genome Sequencing Center for Infectious Disease"/>
            <person name="Wu L."/>
            <person name="Ma J."/>
        </authorList>
    </citation>
    <scope>NUCLEOTIDE SEQUENCE [LARGE SCALE GENOMIC DNA]</scope>
    <source>
        <strain evidence="15">KCTC 42953</strain>
    </source>
</reference>
<comment type="caution">
    <text evidence="14">The sequence shown here is derived from an EMBL/GenBank/DDBJ whole genome shotgun (WGS) entry which is preliminary data.</text>
</comment>
<sequence>MSAFSIGPYPIEHPVMLAPMAGVTDRPFRQLCRQLGASYAVSEMLSCDLSLLKTAKTRYRMNHDGEPGPIAVQIAGSDPEQMAKAAVLNVAHGAQLIDINMGCPQKKVARKNCGSALMANPLLIRDILQAVANAVKVPVTLKTRLGIDAEHQNILEVAELAEQSGIQALFIHGRTKQQRYRGHSDFKLIKEVKQTIGIPVIANGDIDTPEKAEQVLRETACDGIMIGRAAQGNPWVFQQIKHFLQTGERLSSPDPVEIIQVMHDHVVNLHEFYGSQRGFRMAKKHIKWFLANTDLNHLARTLLKIEDAEEQLTFINQHILKKVA</sequence>
<evidence type="ECO:0000256" key="7">
    <source>
        <dbReference type="ARBA" id="ARBA00022857"/>
    </source>
</evidence>
<protein>
    <recommendedName>
        <fullName evidence="12">tRNA-dihydrouridine synthase</fullName>
        <ecNumber evidence="12">1.3.1.-</ecNumber>
    </recommendedName>
</protein>
<evidence type="ECO:0000256" key="2">
    <source>
        <dbReference type="ARBA" id="ARBA00002790"/>
    </source>
</evidence>
<gene>
    <name evidence="14" type="primary">dusB</name>
    <name evidence="14" type="ORF">ACFODZ_05405</name>
</gene>
<comment type="catalytic activity">
    <reaction evidence="10">
        <text>a 5,6-dihydrouridine in tRNA + NADP(+) = a uridine in tRNA + NADPH + H(+)</text>
        <dbReference type="Rhea" id="RHEA:23624"/>
        <dbReference type="Rhea" id="RHEA-COMP:13339"/>
        <dbReference type="Rhea" id="RHEA-COMP:13887"/>
        <dbReference type="ChEBI" id="CHEBI:15378"/>
        <dbReference type="ChEBI" id="CHEBI:57783"/>
        <dbReference type="ChEBI" id="CHEBI:58349"/>
        <dbReference type="ChEBI" id="CHEBI:65315"/>
        <dbReference type="ChEBI" id="CHEBI:74443"/>
    </reaction>
</comment>
<dbReference type="Gene3D" id="1.10.1200.80">
    <property type="entry name" value="Putative flavin oxidoreducatase, domain 2"/>
    <property type="match status" value="1"/>
</dbReference>
<dbReference type="InterPro" id="IPR024036">
    <property type="entry name" value="tRNA-dHydroUridine_Synthase_C"/>
</dbReference>
<organism evidence="14 15">
    <name type="scientific">Marinicella sediminis</name>
    <dbReference type="NCBI Taxonomy" id="1792834"/>
    <lineage>
        <taxon>Bacteria</taxon>
        <taxon>Pseudomonadati</taxon>
        <taxon>Pseudomonadota</taxon>
        <taxon>Gammaproteobacteria</taxon>
        <taxon>Lysobacterales</taxon>
        <taxon>Marinicellaceae</taxon>
        <taxon>Marinicella</taxon>
    </lineage>
</organism>
<evidence type="ECO:0000256" key="9">
    <source>
        <dbReference type="ARBA" id="ARBA00023002"/>
    </source>
</evidence>
<evidence type="ECO:0000256" key="12">
    <source>
        <dbReference type="PIRNR" id="PIRNR006621"/>
    </source>
</evidence>
<dbReference type="PIRSF" id="PIRSF006621">
    <property type="entry name" value="Dus"/>
    <property type="match status" value="1"/>
</dbReference>
<evidence type="ECO:0000256" key="3">
    <source>
        <dbReference type="ARBA" id="ARBA00022555"/>
    </source>
</evidence>
<dbReference type="EMBL" id="JBHRTS010000003">
    <property type="protein sequence ID" value="MFC3193669.1"/>
    <property type="molecule type" value="Genomic_DNA"/>
</dbReference>
<dbReference type="InterPro" id="IPR035587">
    <property type="entry name" value="DUS-like_FMN-bd"/>
</dbReference>